<evidence type="ECO:0000313" key="6">
    <source>
        <dbReference type="Proteomes" id="UP001152607"/>
    </source>
</evidence>
<dbReference type="CDD" id="cd00024">
    <property type="entry name" value="CD_CSD"/>
    <property type="match status" value="1"/>
</dbReference>
<dbReference type="GO" id="GO:0003676">
    <property type="term" value="F:nucleic acid binding"/>
    <property type="evidence" value="ECO:0007669"/>
    <property type="project" value="UniProtKB-UniRule"/>
</dbReference>
<dbReference type="Pfam" id="PF01424">
    <property type="entry name" value="R3H"/>
    <property type="match status" value="1"/>
</dbReference>
<feature type="compositionally biased region" description="Polar residues" evidence="2">
    <location>
        <begin position="145"/>
        <end position="154"/>
    </location>
</feature>
<evidence type="ECO:0000259" key="3">
    <source>
        <dbReference type="PROSITE" id="PS50174"/>
    </source>
</evidence>
<feature type="compositionally biased region" description="Basic residues" evidence="2">
    <location>
        <begin position="1"/>
        <end position="13"/>
    </location>
</feature>
<feature type="region of interest" description="Disordered" evidence="2">
    <location>
        <begin position="661"/>
        <end position="702"/>
    </location>
</feature>
<dbReference type="EMBL" id="CAOQHR010000008">
    <property type="protein sequence ID" value="CAI6338939.1"/>
    <property type="molecule type" value="Genomic_DNA"/>
</dbReference>
<evidence type="ECO:0000256" key="2">
    <source>
        <dbReference type="SAM" id="MobiDB-lite"/>
    </source>
</evidence>
<comment type="subunit">
    <text evidence="1">Component of the NuA4 histone acetyltransferase complex.</text>
</comment>
<dbReference type="SMART" id="SM00393">
    <property type="entry name" value="R3H"/>
    <property type="match status" value="1"/>
</dbReference>
<dbReference type="InterPro" id="IPR016197">
    <property type="entry name" value="Chromo-like_dom_sf"/>
</dbReference>
<dbReference type="PROSITE" id="PS51061">
    <property type="entry name" value="R3H"/>
    <property type="match status" value="1"/>
</dbReference>
<dbReference type="PROSITE" id="PS50174">
    <property type="entry name" value="G_PATCH"/>
    <property type="match status" value="1"/>
</dbReference>
<dbReference type="PANTHER" id="PTHR14195">
    <property type="entry name" value="G PATCH DOMAIN CONTAINING PROTEIN 2"/>
    <property type="match status" value="1"/>
</dbReference>
<dbReference type="InterPro" id="IPR000467">
    <property type="entry name" value="G_patch_dom"/>
</dbReference>
<feature type="compositionally biased region" description="Low complexity" evidence="2">
    <location>
        <begin position="675"/>
        <end position="684"/>
    </location>
</feature>
<feature type="compositionally biased region" description="Basic and acidic residues" evidence="2">
    <location>
        <begin position="194"/>
        <end position="204"/>
    </location>
</feature>
<proteinExistence type="predicted"/>
<dbReference type="AlphaFoldDB" id="A0A9W4UP87"/>
<dbReference type="InterPro" id="IPR036867">
    <property type="entry name" value="R3H_dom_sf"/>
</dbReference>
<evidence type="ECO:0000313" key="5">
    <source>
        <dbReference type="EMBL" id="CAI6338939.1"/>
    </source>
</evidence>
<sequence>MARKKGKNGKPKAKGGAAKSVPRQSQPKRASQFYGDAQQNSGPPTRFSLRDEARWTSNHRTTAFDSSKKLRNMPIAFVSAGFLEGTLEKKSVPPLESKDRPVSPPDVNTQEMADMTIHSSSPSPSVASSSGASSEEVVVFKGRAQPQSAPSIEQSADAPSDNTRPTNEHAKSTVTSLTVAMASSAVKSGPESDAVSKQRRDGKPAWEVQAPAEWVSRSKPRIGWLPSRDRPNMEAFLRGEVDPRTMHHDVQNIWENEEVLNIASTFANRPLDLDGGTDSEWGLSPDQSESQDEEDDMDGWDSDQLRDLDDMSTSTDMEGKVIRILNKRTRKSGPQYLVVYEGSVADDARWLPATFLTDVADQELVRKFEAKLAARPAPESSTSEDDSELDELDDEDNDEEEEEDDDDDDDESLDDETLARVLQKQEELGLGSEELLLHAADEYFKDDWGSISGMDSISFSRPNKRRQFRAGGGRRAEPHFPSASAMADALSQDAYGGFDVMDFERPSLRPLKKGRRNKLPPELEDTEFTEQFREQWDADRAKKRLKKAEREELRKQGLLGRKGKAPDLSVKYSNGADFVDITEEIRSFMASDKQSLSLPPMDSRRRAVIHQLVDYIGLSSKSRGAGANRFTVLAKTRRSVAFDDDAFDALIDQKRFRSRWGRVDTTPRGPKQAKGKGASGRAGRPNVGYKDGDVVGASAPELGPENRGRALLEKMGWSKGMALGAHENKGILQPIAHVVKTNRAGLQ</sequence>
<dbReference type="Pfam" id="PF01585">
    <property type="entry name" value="G-patch"/>
    <property type="match status" value="1"/>
</dbReference>
<feature type="compositionally biased region" description="Acidic residues" evidence="2">
    <location>
        <begin position="382"/>
        <end position="416"/>
    </location>
</feature>
<dbReference type="OrthoDB" id="21470at2759"/>
<comment type="caution">
    <text evidence="5">The sequence shown here is derived from an EMBL/GenBank/DDBJ whole genome shotgun (WGS) entry which is preliminary data.</text>
</comment>
<dbReference type="SMART" id="SM00443">
    <property type="entry name" value="G_patch"/>
    <property type="match status" value="1"/>
</dbReference>
<organism evidence="5 6">
    <name type="scientific">Periconia digitata</name>
    <dbReference type="NCBI Taxonomy" id="1303443"/>
    <lineage>
        <taxon>Eukaryota</taxon>
        <taxon>Fungi</taxon>
        <taxon>Dikarya</taxon>
        <taxon>Ascomycota</taxon>
        <taxon>Pezizomycotina</taxon>
        <taxon>Dothideomycetes</taxon>
        <taxon>Pleosporomycetidae</taxon>
        <taxon>Pleosporales</taxon>
        <taxon>Massarineae</taxon>
        <taxon>Periconiaceae</taxon>
        <taxon>Periconia</taxon>
    </lineage>
</organism>
<feature type="compositionally biased region" description="Polar residues" evidence="2">
    <location>
        <begin position="55"/>
        <end position="65"/>
    </location>
</feature>
<protein>
    <recommendedName>
        <fullName evidence="7">Protein SQS1</fullName>
    </recommendedName>
</protein>
<feature type="domain" description="G-patch" evidence="3">
    <location>
        <begin position="704"/>
        <end position="747"/>
    </location>
</feature>
<accession>A0A9W4UP87</accession>
<feature type="region of interest" description="Disordered" evidence="2">
    <location>
        <begin position="82"/>
        <end position="212"/>
    </location>
</feature>
<evidence type="ECO:0000259" key="4">
    <source>
        <dbReference type="PROSITE" id="PS51061"/>
    </source>
</evidence>
<dbReference type="SUPFAM" id="SSF82708">
    <property type="entry name" value="R3H domain"/>
    <property type="match status" value="1"/>
</dbReference>
<evidence type="ECO:0000256" key="1">
    <source>
        <dbReference type="ARBA" id="ARBA00011353"/>
    </source>
</evidence>
<dbReference type="InterPro" id="IPR001374">
    <property type="entry name" value="R3H_dom"/>
</dbReference>
<feature type="region of interest" description="Disordered" evidence="2">
    <location>
        <begin position="1"/>
        <end position="68"/>
    </location>
</feature>
<dbReference type="Gene3D" id="3.30.1370.50">
    <property type="entry name" value="R3H-like domain"/>
    <property type="match status" value="1"/>
</dbReference>
<keyword evidence="6" id="KW-1185">Reference proteome</keyword>
<name>A0A9W4UP87_9PLEO</name>
<feature type="region of interest" description="Disordered" evidence="2">
    <location>
        <begin position="271"/>
        <end position="314"/>
    </location>
</feature>
<reference evidence="5" key="1">
    <citation type="submission" date="2023-01" db="EMBL/GenBank/DDBJ databases">
        <authorList>
            <person name="Van Ghelder C."/>
            <person name="Rancurel C."/>
        </authorList>
    </citation>
    <scope>NUCLEOTIDE SEQUENCE</scope>
    <source>
        <strain evidence="5">CNCM I-4278</strain>
    </source>
</reference>
<feature type="region of interest" description="Disordered" evidence="2">
    <location>
        <begin position="371"/>
        <end position="416"/>
    </location>
</feature>
<gene>
    <name evidence="5" type="ORF">PDIGIT_LOCUS12075</name>
</gene>
<feature type="domain" description="R3H" evidence="4">
    <location>
        <begin position="575"/>
        <end position="637"/>
    </location>
</feature>
<evidence type="ECO:0008006" key="7">
    <source>
        <dbReference type="Google" id="ProtNLM"/>
    </source>
</evidence>
<feature type="compositionally biased region" description="Basic and acidic residues" evidence="2">
    <location>
        <begin position="86"/>
        <end position="101"/>
    </location>
</feature>
<dbReference type="Gene3D" id="2.40.50.40">
    <property type="match status" value="1"/>
</dbReference>
<dbReference type="Proteomes" id="UP001152607">
    <property type="component" value="Unassembled WGS sequence"/>
</dbReference>
<feature type="region of interest" description="Disordered" evidence="2">
    <location>
        <begin position="462"/>
        <end position="481"/>
    </location>
</feature>
<dbReference type="SUPFAM" id="SSF54160">
    <property type="entry name" value="Chromo domain-like"/>
    <property type="match status" value="1"/>
</dbReference>
<feature type="compositionally biased region" description="Acidic residues" evidence="2">
    <location>
        <begin position="289"/>
        <end position="301"/>
    </location>
</feature>
<dbReference type="InterPro" id="IPR051189">
    <property type="entry name" value="Splicing_assoc_domain"/>
</dbReference>
<feature type="compositionally biased region" description="Low complexity" evidence="2">
    <location>
        <begin position="119"/>
        <end position="139"/>
    </location>
</feature>